<organism evidence="1 2">
    <name type="scientific">Bradyrhizobium ontarionense</name>
    <dbReference type="NCBI Taxonomy" id="2898149"/>
    <lineage>
        <taxon>Bacteria</taxon>
        <taxon>Pseudomonadati</taxon>
        <taxon>Pseudomonadota</taxon>
        <taxon>Alphaproteobacteria</taxon>
        <taxon>Hyphomicrobiales</taxon>
        <taxon>Nitrobacteraceae</taxon>
        <taxon>Bradyrhizobium</taxon>
    </lineage>
</organism>
<protein>
    <submittedName>
        <fullName evidence="1">Uncharacterized protein</fullName>
    </submittedName>
</protein>
<evidence type="ECO:0000313" key="2">
    <source>
        <dbReference type="Proteomes" id="UP001431010"/>
    </source>
</evidence>
<dbReference type="Proteomes" id="UP001431010">
    <property type="component" value="Chromosome"/>
</dbReference>
<gene>
    <name evidence="1" type="ORF">LQG66_03910</name>
</gene>
<name>A0ABY3REP4_9BRAD</name>
<sequence length="69" mass="7543">MTWSPSTIRLTVDLVDVDRFCLTVRDHTDGRKHTIAFGDDIQIGASDEGSGYTLIMPRTLAILHGVANA</sequence>
<accession>A0ABY3REP4</accession>
<proteinExistence type="predicted"/>
<keyword evidence="2" id="KW-1185">Reference proteome</keyword>
<dbReference type="EMBL" id="CP088156">
    <property type="protein sequence ID" value="UFZ05472.1"/>
    <property type="molecule type" value="Genomic_DNA"/>
</dbReference>
<evidence type="ECO:0000313" key="1">
    <source>
        <dbReference type="EMBL" id="UFZ05472.1"/>
    </source>
</evidence>
<reference evidence="1" key="1">
    <citation type="journal article" date="2024" name="Antonie Van Leeuwenhoek">
        <title>Bradyrhizobium ontarionense sp. nov., a novel bacterial symbiont isolated from Aeschynomene indica (Indian jointvetch), harbours photosynthesis, nitrogen fixation and nitrous oxide (N2O) reductase genes.</title>
        <authorList>
            <person name="Bromfield E.S.P."/>
            <person name="Cloutier S."/>
        </authorList>
    </citation>
    <scope>NUCLEOTIDE SEQUENCE</scope>
    <source>
        <strain evidence="1">A19</strain>
    </source>
</reference>
<dbReference type="RefSeq" id="WP_231323607.1">
    <property type="nucleotide sequence ID" value="NZ_CP088156.1"/>
</dbReference>